<dbReference type="SMART" id="SM00962">
    <property type="entry name" value="SRP54"/>
    <property type="match status" value="1"/>
</dbReference>
<dbReference type="SMART" id="SM00382">
    <property type="entry name" value="AAA"/>
    <property type="match status" value="1"/>
</dbReference>
<keyword evidence="6" id="KW-0547">Nucleotide-binding</keyword>
<evidence type="ECO:0000259" key="15">
    <source>
        <dbReference type="SMART" id="SM00382"/>
    </source>
</evidence>
<dbReference type="Pfam" id="PF00448">
    <property type="entry name" value="SRP54"/>
    <property type="match status" value="1"/>
</dbReference>
<evidence type="ECO:0000256" key="11">
    <source>
        <dbReference type="ARBA" id="ARBA00023225"/>
    </source>
</evidence>
<comment type="caution">
    <text evidence="17">The sequence shown here is derived from an EMBL/GenBank/DDBJ whole genome shotgun (WGS) entry which is preliminary data.</text>
</comment>
<keyword evidence="18" id="KW-1185">Reference proteome</keyword>
<evidence type="ECO:0000256" key="12">
    <source>
        <dbReference type="ARBA" id="ARBA00025337"/>
    </source>
</evidence>
<comment type="subcellular location">
    <subcellularLocation>
        <location evidence="1">Cell membrane</location>
        <topology evidence="1">Peripheral membrane protein</topology>
        <orientation evidence="1">Cytoplasmic side</orientation>
    </subcellularLocation>
</comment>
<dbReference type="GO" id="GO:0003924">
    <property type="term" value="F:GTPase activity"/>
    <property type="evidence" value="ECO:0007669"/>
    <property type="project" value="UniProtKB-UniRule"/>
</dbReference>
<name>A0A923J0W2_CLOTT</name>
<evidence type="ECO:0000256" key="3">
    <source>
        <dbReference type="ARBA" id="ARBA00014919"/>
    </source>
</evidence>
<feature type="domain" description="AAA+ ATPase" evidence="15">
    <location>
        <begin position="199"/>
        <end position="345"/>
    </location>
</feature>
<evidence type="ECO:0000256" key="6">
    <source>
        <dbReference type="ARBA" id="ARBA00022741"/>
    </source>
</evidence>
<dbReference type="GO" id="GO:0015031">
    <property type="term" value="P:protein transport"/>
    <property type="evidence" value="ECO:0007669"/>
    <property type="project" value="UniProtKB-KW"/>
</dbReference>
<dbReference type="GO" id="GO:0005047">
    <property type="term" value="F:signal recognition particle binding"/>
    <property type="evidence" value="ECO:0007669"/>
    <property type="project" value="TreeGrafter"/>
</dbReference>
<gene>
    <name evidence="17" type="primary">flhF</name>
    <name evidence="17" type="ORF">HGG79_02585</name>
</gene>
<evidence type="ECO:0000259" key="16">
    <source>
        <dbReference type="SMART" id="SM00962"/>
    </source>
</evidence>
<dbReference type="InterPro" id="IPR047040">
    <property type="entry name" value="FlhF__GTPase_dom"/>
</dbReference>
<evidence type="ECO:0000256" key="1">
    <source>
        <dbReference type="ARBA" id="ARBA00004413"/>
    </source>
</evidence>
<evidence type="ECO:0000256" key="9">
    <source>
        <dbReference type="ARBA" id="ARBA00023134"/>
    </source>
</evidence>
<dbReference type="SUPFAM" id="SSF52540">
    <property type="entry name" value="P-loop containing nucleoside triphosphate hydrolases"/>
    <property type="match status" value="1"/>
</dbReference>
<dbReference type="GO" id="GO:0006614">
    <property type="term" value="P:SRP-dependent cotranslational protein targeting to membrane"/>
    <property type="evidence" value="ECO:0007669"/>
    <property type="project" value="UniProtKB-UniRule"/>
</dbReference>
<evidence type="ECO:0000256" key="7">
    <source>
        <dbReference type="ARBA" id="ARBA00022795"/>
    </source>
</evidence>
<sequence length="396" mass="44665">MIIKKYIVNNMNEAMTRIRYELGKDAIIISQRKVRKPGFLGFFQQKVMEVTAAVDNSKKEKENAEGNGLELIKKLIEKKEEKKCNEQSEQIHRVNDDKKLINTEVSKLNNLNNKADKSKEDLVREIQEMKKMMNDMMSHSLSLTKEKSKLQILLDNSDINEKTSKGILMRVKNINNSLDDIEKAKIVIKEMIPISRAKLDDIVVLVGPTGVGKTTTIAKLAGNLALIQKKKVGLITIDTYRIGAVEQLRTYADIMNIPFKVVLSIKEMEEAINSMQECDTILVDTTGRSSKNAMQISELRAFIQRINSQNIHLVVSCTTKNKDIDTIIEGYKPLGYNNIIITKLDETTTYGAILNILQSAHRPISFVTTGQNVPDDLRRITGEEIANLILGEDSIC</sequence>
<organism evidence="17 18">
    <name type="scientific">Clostridium tetanomorphum</name>
    <dbReference type="NCBI Taxonomy" id="1553"/>
    <lineage>
        <taxon>Bacteria</taxon>
        <taxon>Bacillati</taxon>
        <taxon>Bacillota</taxon>
        <taxon>Clostridia</taxon>
        <taxon>Eubacteriales</taxon>
        <taxon>Clostridiaceae</taxon>
        <taxon>Clostridium</taxon>
    </lineage>
</organism>
<dbReference type="InterPro" id="IPR027417">
    <property type="entry name" value="P-loop_NTPase"/>
</dbReference>
<evidence type="ECO:0000256" key="5">
    <source>
        <dbReference type="ARBA" id="ARBA00022475"/>
    </source>
</evidence>
<dbReference type="InterPro" id="IPR003593">
    <property type="entry name" value="AAA+_ATPase"/>
</dbReference>
<accession>A0A923J0W2</accession>
<dbReference type="InterPro" id="IPR000897">
    <property type="entry name" value="SRP54_GTPase_dom"/>
</dbReference>
<dbReference type="EMBL" id="JAAZWO010000002">
    <property type="protein sequence ID" value="MBC2396668.1"/>
    <property type="molecule type" value="Genomic_DNA"/>
</dbReference>
<dbReference type="AlphaFoldDB" id="A0A923J0W2"/>
<evidence type="ECO:0000256" key="2">
    <source>
        <dbReference type="ARBA" id="ARBA00008531"/>
    </source>
</evidence>
<dbReference type="CDD" id="cd17873">
    <property type="entry name" value="FlhF"/>
    <property type="match status" value="1"/>
</dbReference>
<evidence type="ECO:0000313" key="18">
    <source>
        <dbReference type="Proteomes" id="UP000563151"/>
    </source>
</evidence>
<protein>
    <recommendedName>
        <fullName evidence="3 13">Flagellar biosynthesis protein FlhF</fullName>
    </recommendedName>
</protein>
<keyword evidence="7" id="KW-1005">Bacterial flagellum biogenesis</keyword>
<dbReference type="Proteomes" id="UP000563151">
    <property type="component" value="Unassembled WGS sequence"/>
</dbReference>
<keyword evidence="17" id="KW-0969">Cilium</keyword>
<dbReference type="NCBIfam" id="TIGR03499">
    <property type="entry name" value="FlhF"/>
    <property type="match status" value="1"/>
</dbReference>
<dbReference type="GO" id="GO:0005886">
    <property type="term" value="C:plasma membrane"/>
    <property type="evidence" value="ECO:0007669"/>
    <property type="project" value="UniProtKB-SubCell"/>
</dbReference>
<evidence type="ECO:0000256" key="13">
    <source>
        <dbReference type="NCBIfam" id="TIGR03499"/>
    </source>
</evidence>
<evidence type="ECO:0000256" key="10">
    <source>
        <dbReference type="ARBA" id="ARBA00023136"/>
    </source>
</evidence>
<dbReference type="PANTHER" id="PTHR43134">
    <property type="entry name" value="SIGNAL RECOGNITION PARTICLE RECEPTOR SUBUNIT ALPHA"/>
    <property type="match status" value="1"/>
</dbReference>
<keyword evidence="17" id="KW-0966">Cell projection</keyword>
<evidence type="ECO:0000256" key="8">
    <source>
        <dbReference type="ARBA" id="ARBA00022927"/>
    </source>
</evidence>
<dbReference type="FunFam" id="3.40.50.300:FF:000695">
    <property type="entry name" value="Flagellar biosynthesis regulator FlhF"/>
    <property type="match status" value="1"/>
</dbReference>
<dbReference type="GO" id="GO:0044781">
    <property type="term" value="P:bacterial-type flagellum organization"/>
    <property type="evidence" value="ECO:0007669"/>
    <property type="project" value="UniProtKB-UniRule"/>
</dbReference>
<evidence type="ECO:0000256" key="14">
    <source>
        <dbReference type="SAM" id="Coils"/>
    </source>
</evidence>
<comment type="function">
    <text evidence="12">Necessary for flagellar biosynthesis. May be involved in translocation of the flagellum.</text>
</comment>
<keyword evidence="14" id="KW-0175">Coiled coil</keyword>
<keyword evidence="17" id="KW-0282">Flagellum</keyword>
<keyword evidence="11" id="KW-1006">Bacterial flagellum protein export</keyword>
<keyword evidence="5" id="KW-1003">Cell membrane</keyword>
<dbReference type="RefSeq" id="WP_035152081.1">
    <property type="nucleotide sequence ID" value="NZ_JAAZWO010000002.1"/>
</dbReference>
<keyword evidence="10" id="KW-0472">Membrane</keyword>
<dbReference type="GO" id="GO:0005525">
    <property type="term" value="F:GTP binding"/>
    <property type="evidence" value="ECO:0007669"/>
    <property type="project" value="UniProtKB-UniRule"/>
</dbReference>
<proteinExistence type="inferred from homology"/>
<keyword evidence="9" id="KW-0342">GTP-binding</keyword>
<evidence type="ECO:0000313" key="17">
    <source>
        <dbReference type="EMBL" id="MBC2396668.1"/>
    </source>
</evidence>
<dbReference type="Gene3D" id="3.40.50.300">
    <property type="entry name" value="P-loop containing nucleotide triphosphate hydrolases"/>
    <property type="match status" value="1"/>
</dbReference>
<feature type="domain" description="SRP54-type proteins GTP-binding" evidence="16">
    <location>
        <begin position="200"/>
        <end position="391"/>
    </location>
</feature>
<dbReference type="Gene3D" id="1.20.120.1380">
    <property type="entry name" value="Flagellar FlhF biosynthesis protein, N domain"/>
    <property type="match status" value="1"/>
</dbReference>
<feature type="coiled-coil region" evidence="14">
    <location>
        <begin position="101"/>
        <end position="139"/>
    </location>
</feature>
<reference evidence="17 18" key="1">
    <citation type="submission" date="2020-04" db="EMBL/GenBank/DDBJ databases">
        <title>Genomic insights into acetone-butanol-ethanol (ABE) fermentation by sequencing solventogenic clostridia strains.</title>
        <authorList>
            <person name="Brown S."/>
        </authorList>
    </citation>
    <scope>NUCLEOTIDE SEQUENCE [LARGE SCALE GENOMIC DNA]</scope>
    <source>
        <strain evidence="17 18">DJ011</strain>
    </source>
</reference>
<evidence type="ECO:0000256" key="4">
    <source>
        <dbReference type="ARBA" id="ARBA00022448"/>
    </source>
</evidence>
<dbReference type="InterPro" id="IPR020006">
    <property type="entry name" value="FlhF"/>
</dbReference>
<keyword evidence="4" id="KW-0813">Transport</keyword>
<dbReference type="PANTHER" id="PTHR43134:SF3">
    <property type="entry name" value="FLAGELLAR BIOSYNTHESIS PROTEIN FLHF"/>
    <property type="match status" value="1"/>
</dbReference>
<comment type="similarity">
    <text evidence="2">Belongs to the GTP-binding SRP family.</text>
</comment>
<keyword evidence="8" id="KW-0653">Protein transport</keyword>